<sequence>MKNYFKVYSGLQREVYVFFIARVITCMGMFILPLWALILTQKIGLSKPQAGIMSTVFFVTQAPCLLFGGKLIDRIGKKKFIFLSQSLGSVIYIICAVLPMSMLTAALIIVAADFYTAASPALDALVADITTPENRKASFSLIYFGLNLGYTVSPLVGGLLFQRHLPVLFILDAVTTLISIAIIMKYIKEPEEKQEQRSPGEGGREEKASVWNVLLRCRVLLYFLIVMFIYHFCYSQWSFMLPLQMADLFGGNGARNYSFLVAANAVTVIAFTPLATAGTRRFRALTVSAAGGLCFFVSFLLFGPMTHLPYFFIAVFLLTVGEILVTVNTNAFIADNTPPTHRGRVNSLHEFLRGTCYAVSPPVMGTLIVALGYLKSWWIIAALMLAGALSMAALDRKQSRETQKTGTIPSA</sequence>
<keyword evidence="5 7" id="KW-1133">Transmembrane helix</keyword>
<feature type="transmembrane region" description="Helical" evidence="7">
    <location>
        <begin position="308"/>
        <end position="333"/>
    </location>
</feature>
<feature type="transmembrane region" description="Helical" evidence="7">
    <location>
        <begin position="354"/>
        <end position="371"/>
    </location>
</feature>
<organism evidence="9">
    <name type="scientific">bioreactor metagenome</name>
    <dbReference type="NCBI Taxonomy" id="1076179"/>
    <lineage>
        <taxon>unclassified sequences</taxon>
        <taxon>metagenomes</taxon>
        <taxon>ecological metagenomes</taxon>
    </lineage>
</organism>
<dbReference type="AlphaFoldDB" id="A0A644XK47"/>
<keyword evidence="6 7" id="KW-0472">Membrane</keyword>
<feature type="domain" description="Major facilitator superfamily (MFS) profile" evidence="8">
    <location>
        <begin position="14"/>
        <end position="399"/>
    </location>
</feature>
<evidence type="ECO:0000256" key="1">
    <source>
        <dbReference type="ARBA" id="ARBA00004651"/>
    </source>
</evidence>
<feature type="transmembrane region" description="Helical" evidence="7">
    <location>
        <begin position="50"/>
        <end position="68"/>
    </location>
</feature>
<feature type="transmembrane region" description="Helical" evidence="7">
    <location>
        <begin position="257"/>
        <end position="277"/>
    </location>
</feature>
<feature type="transmembrane region" description="Helical" evidence="7">
    <location>
        <begin position="167"/>
        <end position="187"/>
    </location>
</feature>
<comment type="subcellular location">
    <subcellularLocation>
        <location evidence="1">Cell membrane</location>
        <topology evidence="1">Multi-pass membrane protein</topology>
    </subcellularLocation>
</comment>
<dbReference type="EMBL" id="VSSQ01002637">
    <property type="protein sequence ID" value="MPM16570.1"/>
    <property type="molecule type" value="Genomic_DNA"/>
</dbReference>
<keyword evidence="2" id="KW-0813">Transport</keyword>
<feature type="transmembrane region" description="Helical" evidence="7">
    <location>
        <begin position="377"/>
        <end position="394"/>
    </location>
</feature>
<feature type="transmembrane region" description="Helical" evidence="7">
    <location>
        <begin position="284"/>
        <end position="302"/>
    </location>
</feature>
<dbReference type="PANTHER" id="PTHR23517:SF3">
    <property type="entry name" value="INTEGRAL MEMBRANE TRANSPORT PROTEIN"/>
    <property type="match status" value="1"/>
</dbReference>
<dbReference type="GO" id="GO:0005886">
    <property type="term" value="C:plasma membrane"/>
    <property type="evidence" value="ECO:0007669"/>
    <property type="project" value="UniProtKB-SubCell"/>
</dbReference>
<comment type="caution">
    <text evidence="9">The sequence shown here is derived from an EMBL/GenBank/DDBJ whole genome shotgun (WGS) entry which is preliminary data.</text>
</comment>
<accession>A0A644XK47</accession>
<evidence type="ECO:0000256" key="4">
    <source>
        <dbReference type="ARBA" id="ARBA00022692"/>
    </source>
</evidence>
<feature type="transmembrane region" description="Helical" evidence="7">
    <location>
        <begin position="139"/>
        <end position="161"/>
    </location>
</feature>
<gene>
    <name evidence="9" type="primary">mdtH_6</name>
    <name evidence="9" type="ORF">SDC9_62951</name>
</gene>
<name>A0A644XK47_9ZZZZ</name>
<protein>
    <submittedName>
        <fullName evidence="9">Multidrug resistance protein MdtH</fullName>
    </submittedName>
</protein>
<feature type="transmembrane region" description="Helical" evidence="7">
    <location>
        <begin position="15"/>
        <end position="38"/>
    </location>
</feature>
<keyword evidence="4 7" id="KW-0812">Transmembrane</keyword>
<dbReference type="InterPro" id="IPR011701">
    <property type="entry name" value="MFS"/>
</dbReference>
<dbReference type="GO" id="GO:0022857">
    <property type="term" value="F:transmembrane transporter activity"/>
    <property type="evidence" value="ECO:0007669"/>
    <property type="project" value="InterPro"/>
</dbReference>
<dbReference type="SUPFAM" id="SSF103473">
    <property type="entry name" value="MFS general substrate transporter"/>
    <property type="match status" value="1"/>
</dbReference>
<proteinExistence type="predicted"/>
<dbReference type="Pfam" id="PF07690">
    <property type="entry name" value="MFS_1"/>
    <property type="match status" value="1"/>
</dbReference>
<evidence type="ECO:0000259" key="8">
    <source>
        <dbReference type="PROSITE" id="PS50850"/>
    </source>
</evidence>
<feature type="transmembrane region" description="Helical" evidence="7">
    <location>
        <begin position="80"/>
        <end position="99"/>
    </location>
</feature>
<dbReference type="PANTHER" id="PTHR23517">
    <property type="entry name" value="RESISTANCE PROTEIN MDTM, PUTATIVE-RELATED-RELATED"/>
    <property type="match status" value="1"/>
</dbReference>
<dbReference type="PROSITE" id="PS50850">
    <property type="entry name" value="MFS"/>
    <property type="match status" value="1"/>
</dbReference>
<evidence type="ECO:0000256" key="3">
    <source>
        <dbReference type="ARBA" id="ARBA00022475"/>
    </source>
</evidence>
<feature type="transmembrane region" description="Helical" evidence="7">
    <location>
        <begin position="219"/>
        <end position="237"/>
    </location>
</feature>
<dbReference type="InterPro" id="IPR036259">
    <property type="entry name" value="MFS_trans_sf"/>
</dbReference>
<evidence type="ECO:0000256" key="7">
    <source>
        <dbReference type="SAM" id="Phobius"/>
    </source>
</evidence>
<dbReference type="Gene3D" id="1.20.1250.20">
    <property type="entry name" value="MFS general substrate transporter like domains"/>
    <property type="match status" value="1"/>
</dbReference>
<evidence type="ECO:0000256" key="2">
    <source>
        <dbReference type="ARBA" id="ARBA00022448"/>
    </source>
</evidence>
<dbReference type="InterPro" id="IPR050171">
    <property type="entry name" value="MFS_Transporters"/>
</dbReference>
<keyword evidence="3" id="KW-1003">Cell membrane</keyword>
<evidence type="ECO:0000256" key="6">
    <source>
        <dbReference type="ARBA" id="ARBA00023136"/>
    </source>
</evidence>
<evidence type="ECO:0000256" key="5">
    <source>
        <dbReference type="ARBA" id="ARBA00022989"/>
    </source>
</evidence>
<evidence type="ECO:0000313" key="9">
    <source>
        <dbReference type="EMBL" id="MPM16570.1"/>
    </source>
</evidence>
<reference evidence="9" key="1">
    <citation type="submission" date="2019-08" db="EMBL/GenBank/DDBJ databases">
        <authorList>
            <person name="Kucharzyk K."/>
            <person name="Murdoch R.W."/>
            <person name="Higgins S."/>
            <person name="Loffler F."/>
        </authorList>
    </citation>
    <scope>NUCLEOTIDE SEQUENCE</scope>
</reference>
<dbReference type="InterPro" id="IPR020846">
    <property type="entry name" value="MFS_dom"/>
</dbReference>